<dbReference type="InterPro" id="IPR007855">
    <property type="entry name" value="RDRP"/>
</dbReference>
<dbReference type="EMBL" id="AP028216">
    <property type="protein sequence ID" value="BEI92799.1"/>
    <property type="molecule type" value="Genomic_DNA"/>
</dbReference>
<comment type="similarity">
    <text evidence="1">Belongs to the RdRP family.</text>
</comment>
<feature type="compositionally biased region" description="Acidic residues" evidence="2">
    <location>
        <begin position="718"/>
        <end position="733"/>
    </location>
</feature>
<dbReference type="PANTHER" id="PTHR23079">
    <property type="entry name" value="RNA-DEPENDENT RNA POLYMERASE"/>
    <property type="match status" value="1"/>
</dbReference>
<feature type="domain" description="RDRP core" evidence="3">
    <location>
        <begin position="381"/>
        <end position="982"/>
    </location>
</feature>
<dbReference type="InterPro" id="IPR057596">
    <property type="entry name" value="RDRP_core"/>
</dbReference>
<accession>A0AA48L6C3</accession>
<dbReference type="EC" id="2.7.7.48" evidence="1"/>
<evidence type="ECO:0000313" key="5">
    <source>
        <dbReference type="Proteomes" id="UP001233271"/>
    </source>
</evidence>
<keyword evidence="1" id="KW-0808">Transferase</keyword>
<evidence type="ECO:0000256" key="1">
    <source>
        <dbReference type="RuleBase" id="RU363098"/>
    </source>
</evidence>
<evidence type="ECO:0000259" key="3">
    <source>
        <dbReference type="Pfam" id="PF05183"/>
    </source>
</evidence>
<evidence type="ECO:0000313" key="4">
    <source>
        <dbReference type="EMBL" id="BEI92799.1"/>
    </source>
</evidence>
<proteinExistence type="inferred from homology"/>
<dbReference type="RefSeq" id="XP_060458064.1">
    <property type="nucleotide sequence ID" value="XM_060601585.1"/>
</dbReference>
<name>A0AA48L6C3_9TREE</name>
<gene>
    <name evidence="4" type="ORF">CcaverHIS019_0504270</name>
</gene>
<feature type="region of interest" description="Disordered" evidence="2">
    <location>
        <begin position="1"/>
        <end position="123"/>
    </location>
</feature>
<evidence type="ECO:0000256" key="2">
    <source>
        <dbReference type="SAM" id="MobiDB-lite"/>
    </source>
</evidence>
<dbReference type="GO" id="GO:0003968">
    <property type="term" value="F:RNA-directed RNA polymerase activity"/>
    <property type="evidence" value="ECO:0007669"/>
    <property type="project" value="UniProtKB-KW"/>
</dbReference>
<keyword evidence="5" id="KW-1185">Reference proteome</keyword>
<protein>
    <recommendedName>
        <fullName evidence="1">RNA-dependent RNA polymerase</fullName>
        <ecNumber evidence="1">2.7.7.48</ecNumber>
    </recommendedName>
</protein>
<sequence>MAPRNQKARVEGLSEWVPSLDDLGWSSEEDEAPSSSPSTSMSPTTPHKGSHVNAEPPKTGESAAGQLAMMQLRTPNKGEAARRAALTRLWNGPSTSTTPSKSQGATASDEAERGAQATMTEQAHLPKTPSNVRHYDADCRTPQQEARYAAIQEAMASSRDSRSSTYPTHPMTLRSARKTSEPPSTPSARSLTSAFKAVSHEADLPTHHWSPDHPLEAIPPEDTFLELIPPNPLQGVFNSNAVRYGVQWELERKIRSFRSSAGVSFNISPEDVQQLTGSVTEAMPRIPAVIRNICRRESPDGNEPTLAFGRRIAAWAEMDREEAVILDDSKTFDGVFNTSTNWPYGGRLVYAVGIRYNKDRRQRGKSLEALAFPFDFDLLQVESPSTSTRLARRFGSRRVLTLRFKSVPRRNGAREKLFVLLRGRALVLFGRVFRVMWIGPDSEKAMAIQTNEVPPNATPLAEPSMPSFLHIVLGFNALDGKRPQAMAKWAARTQLVQSDSIPAAIVDPDKIVVVPDLTCDCAGASPAAAQTLTDGCGLMSSALALRIKQHPSFSHLSSLPSAVQMRLGGSKGLLVVMSPEQENHYPGIDVVLRDSMVKSQPSAHFKRDPSNFTVDVLRVDGLHIGSSLSSEPAIVMAHNGVPLEVLVDKAQRSIADIGEAFAATPNHSEGEDENSAEARLLTSLYRAGGVGVEQQKREVLQSGQSCKVVGLASRQVDDDAEMDGDEEGDDGSDELSPGEQFVYSASRADFRLYRMVRASIRPTTDELGCAYAASQLRYLINMLTHRAAFEYRILIQQSLSAFMVPDAAGVLAPDEIFVAFGQEQPLNPANQRRMSFLEGDCVVYRSPCKLPTDVRKFRAVVHPALLHLRNCVVFSAHSAMCHQPPASFLGGGDYDGDIATVIWDPDIVRPFNNAPDHLAAEPPGFEEDNFAKAVVTAEMHAYAVYTRGVDHPDTLRLARMFCQVLDSRKSGLSVLPAVKRKDMKQFGRKVAWRVAKLKANGKDNCDNDDAGEAVRPRHFPPFIMDVISSKAQAARLEVLSRFPEPNVLGRRRELTPLAEMYTTAASRAGRDPQLAEQLRLVKTHVKWVYDIYPLIFQLKILDLSDNYNTNVRPLEMQNGPGADNISRQSSGQGLAAMGYSSRDACPGKPRRLPSRVTRARLRELRRIWHDGIVPADVPDLVPLRSRTRFICLMQMGGLYECPSKLI</sequence>
<dbReference type="GO" id="GO:0030422">
    <property type="term" value="P:siRNA processing"/>
    <property type="evidence" value="ECO:0007669"/>
    <property type="project" value="TreeGrafter"/>
</dbReference>
<keyword evidence="1" id="KW-0694">RNA-binding</keyword>
<dbReference type="Pfam" id="PF05183">
    <property type="entry name" value="RdRP"/>
    <property type="match status" value="1"/>
</dbReference>
<feature type="compositionally biased region" description="Low complexity" evidence="2">
    <location>
        <begin position="33"/>
        <end position="46"/>
    </location>
</feature>
<feature type="region of interest" description="Disordered" evidence="2">
    <location>
        <begin position="154"/>
        <end position="192"/>
    </location>
</feature>
<dbReference type="PANTHER" id="PTHR23079:SF55">
    <property type="entry name" value="RNA-DIRECTED RNA POLYMERASE"/>
    <property type="match status" value="1"/>
</dbReference>
<comment type="catalytic activity">
    <reaction evidence="1">
        <text>RNA(n) + a ribonucleoside 5'-triphosphate = RNA(n+1) + diphosphate</text>
        <dbReference type="Rhea" id="RHEA:21248"/>
        <dbReference type="Rhea" id="RHEA-COMP:14527"/>
        <dbReference type="Rhea" id="RHEA-COMP:17342"/>
        <dbReference type="ChEBI" id="CHEBI:33019"/>
        <dbReference type="ChEBI" id="CHEBI:61557"/>
        <dbReference type="ChEBI" id="CHEBI:140395"/>
        <dbReference type="EC" id="2.7.7.48"/>
    </reaction>
</comment>
<dbReference type="AlphaFoldDB" id="A0AA48L6C3"/>
<dbReference type="GeneID" id="85496669"/>
<keyword evidence="1" id="KW-0548">Nucleotidyltransferase</keyword>
<feature type="compositionally biased region" description="Polar residues" evidence="2">
    <location>
        <begin position="92"/>
        <end position="106"/>
    </location>
</feature>
<feature type="region of interest" description="Disordered" evidence="2">
    <location>
        <begin position="716"/>
        <end position="738"/>
    </location>
</feature>
<keyword evidence="1" id="KW-0696">RNA-directed RNA polymerase</keyword>
<dbReference type="KEGG" id="ccac:CcaHIS019_0504270"/>
<dbReference type="GO" id="GO:0003723">
    <property type="term" value="F:RNA binding"/>
    <property type="evidence" value="ECO:0007669"/>
    <property type="project" value="UniProtKB-KW"/>
</dbReference>
<organism evidence="4 5">
    <name type="scientific">Cutaneotrichosporon cavernicola</name>
    <dbReference type="NCBI Taxonomy" id="279322"/>
    <lineage>
        <taxon>Eukaryota</taxon>
        <taxon>Fungi</taxon>
        <taxon>Dikarya</taxon>
        <taxon>Basidiomycota</taxon>
        <taxon>Agaricomycotina</taxon>
        <taxon>Tremellomycetes</taxon>
        <taxon>Trichosporonales</taxon>
        <taxon>Trichosporonaceae</taxon>
        <taxon>Cutaneotrichosporon</taxon>
    </lineage>
</organism>
<dbReference type="Proteomes" id="UP001233271">
    <property type="component" value="Chromosome 5"/>
</dbReference>
<dbReference type="GO" id="GO:0031380">
    <property type="term" value="C:nuclear RNA-directed RNA polymerase complex"/>
    <property type="evidence" value="ECO:0007669"/>
    <property type="project" value="TreeGrafter"/>
</dbReference>
<reference evidence="4" key="1">
    <citation type="journal article" date="2023" name="BMC Genomics">
        <title>Chromosome-level genome assemblies of Cutaneotrichosporon spp. (Trichosporonales, Basidiomycota) reveal imbalanced evolution between nucleotide sequences and chromosome synteny.</title>
        <authorList>
            <person name="Kobayashi Y."/>
            <person name="Kayamori A."/>
            <person name="Aoki K."/>
            <person name="Shiwa Y."/>
            <person name="Matsutani M."/>
            <person name="Fujita N."/>
            <person name="Sugita T."/>
            <person name="Iwasaki W."/>
            <person name="Tanaka N."/>
            <person name="Takashima M."/>
        </authorList>
    </citation>
    <scope>NUCLEOTIDE SEQUENCE</scope>
    <source>
        <strain evidence="4">HIS019</strain>
    </source>
</reference>